<dbReference type="Proteomes" id="UP001162734">
    <property type="component" value="Chromosome"/>
</dbReference>
<comment type="caution">
    <text evidence="7">Lacks conserved residue(s) required for the propagation of feature annotation.</text>
</comment>
<keyword evidence="5 7" id="KW-0456">Lyase</keyword>
<feature type="site" description="Transition state stabilizer" evidence="7">
    <location>
        <position position="75"/>
    </location>
</feature>
<organism evidence="12 13">
    <name type="scientific">Anaeromyxobacter paludicola</name>
    <dbReference type="NCBI Taxonomy" id="2918171"/>
    <lineage>
        <taxon>Bacteria</taxon>
        <taxon>Pseudomonadati</taxon>
        <taxon>Myxococcota</taxon>
        <taxon>Myxococcia</taxon>
        <taxon>Myxococcales</taxon>
        <taxon>Cystobacterineae</taxon>
        <taxon>Anaeromyxobacteraceae</taxon>
        <taxon>Anaeromyxobacter</taxon>
    </lineage>
</organism>
<feature type="domain" description="Uroporphyrinogen decarboxylase (URO-D)" evidence="11">
    <location>
        <begin position="146"/>
        <end position="162"/>
    </location>
</feature>
<dbReference type="HAMAP" id="MF_00218">
    <property type="entry name" value="URO_D"/>
    <property type="match status" value="1"/>
</dbReference>
<feature type="binding site" evidence="7">
    <location>
        <position position="75"/>
    </location>
    <ligand>
        <name>substrate</name>
    </ligand>
</feature>
<protein>
    <recommendedName>
        <fullName evidence="3 7">Uroporphyrinogen decarboxylase</fullName>
        <shortName evidence="7">UPD</shortName>
        <shortName evidence="7">URO-D</shortName>
        <ecNumber evidence="3 7">4.1.1.37</ecNumber>
    </recommendedName>
</protein>
<feature type="binding site" evidence="7">
    <location>
        <position position="158"/>
    </location>
    <ligand>
        <name>substrate</name>
    </ligand>
</feature>
<dbReference type="InterPro" id="IPR000257">
    <property type="entry name" value="Uroporphyrinogen_deCOase"/>
</dbReference>
<keyword evidence="13" id="KW-1185">Reference proteome</keyword>
<evidence type="ECO:0000256" key="6">
    <source>
        <dbReference type="ARBA" id="ARBA00023244"/>
    </source>
</evidence>
<proteinExistence type="inferred from homology"/>
<evidence type="ECO:0000256" key="2">
    <source>
        <dbReference type="ARBA" id="ARBA00009935"/>
    </source>
</evidence>
<comment type="catalytic activity">
    <reaction evidence="7 8">
        <text>uroporphyrinogen III + 4 H(+) = coproporphyrinogen III + 4 CO2</text>
        <dbReference type="Rhea" id="RHEA:19865"/>
        <dbReference type="ChEBI" id="CHEBI:15378"/>
        <dbReference type="ChEBI" id="CHEBI:16526"/>
        <dbReference type="ChEBI" id="CHEBI:57308"/>
        <dbReference type="ChEBI" id="CHEBI:57309"/>
        <dbReference type="EC" id="4.1.1.37"/>
    </reaction>
</comment>
<sequence>MSPTAHRFLKACRREPVDRLPVWLMRQAGRYQASYRAVRQKVSFLELCRSPELIAQVTAAPIDEFGFDAAILFSDILVALPAMGLDLSFEKGEKGKGDGGPKIGNPVRDRAAIDALRVPDPVKDLPYVLDGVKAIRRVLADRVPLIGFVGGPFTVASYAVEGGSQGFTRLKTMLYADPAAAHALFDKLTEAAIVQLQAQVSAGAQAVQIFESWLGELSREDLEEFSFPYLARIAEAMRPLGVPSIIFSTGTSTHLQPLSRLGYDVVGFDWRIPLAEARRQLPGVAVQGNLDSTLLLGPKETLLARAKALLEAAGSEPGYIFNLGHGIQPPTPPENVKALVDLVHGWPVNQERA</sequence>
<evidence type="ECO:0000313" key="12">
    <source>
        <dbReference type="EMBL" id="BDG08333.1"/>
    </source>
</evidence>
<evidence type="ECO:0000256" key="7">
    <source>
        <dbReference type="HAMAP-Rule" id="MF_00218"/>
    </source>
</evidence>
<dbReference type="CDD" id="cd00717">
    <property type="entry name" value="URO-D"/>
    <property type="match status" value="1"/>
</dbReference>
<accession>A0ABM7X906</accession>
<dbReference type="RefSeq" id="WP_248345515.1">
    <property type="nucleotide sequence ID" value="NZ_AP025592.1"/>
</dbReference>
<comment type="similarity">
    <text evidence="2 7 9">Belongs to the uroporphyrinogen decarboxylase family.</text>
</comment>
<evidence type="ECO:0000256" key="1">
    <source>
        <dbReference type="ARBA" id="ARBA00004804"/>
    </source>
</evidence>
<dbReference type="EMBL" id="AP025592">
    <property type="protein sequence ID" value="BDG08333.1"/>
    <property type="molecule type" value="Genomic_DNA"/>
</dbReference>
<comment type="pathway">
    <text evidence="1 7 8">Porphyrin-containing compound metabolism; protoporphyrin-IX biosynthesis; coproporphyrinogen-III from 5-aminolevulinate: step 4/4.</text>
</comment>
<reference evidence="13" key="1">
    <citation type="journal article" date="2022" name="Int. J. Syst. Evol. Microbiol.">
        <title>Anaeromyxobacter oryzae sp. nov., Anaeromyxobacter diazotrophicus sp. nov. and Anaeromyxobacter paludicola sp. nov., isolated from paddy soils.</title>
        <authorList>
            <person name="Itoh H."/>
            <person name="Xu Z."/>
            <person name="Mise K."/>
            <person name="Masuda Y."/>
            <person name="Ushijima N."/>
            <person name="Hayakawa C."/>
            <person name="Shiratori Y."/>
            <person name="Senoo K."/>
        </authorList>
    </citation>
    <scope>NUCLEOTIDE SEQUENCE [LARGE SCALE GENOMIC DNA]</scope>
    <source>
        <strain evidence="13">Red630</strain>
    </source>
</reference>
<name>A0ABM7X906_9BACT</name>
<dbReference type="EC" id="4.1.1.37" evidence="3 7"/>
<feature type="binding site" evidence="7">
    <location>
        <position position="325"/>
    </location>
    <ligand>
        <name>substrate</name>
    </ligand>
</feature>
<dbReference type="PANTHER" id="PTHR21091">
    <property type="entry name" value="METHYLTETRAHYDROFOLATE:HOMOCYSTEINE METHYLTRANSFERASE RELATED"/>
    <property type="match status" value="1"/>
</dbReference>
<comment type="subunit">
    <text evidence="7">Homodimer.</text>
</comment>
<dbReference type="NCBIfam" id="TIGR01464">
    <property type="entry name" value="hemE"/>
    <property type="match status" value="1"/>
</dbReference>
<dbReference type="PROSITE" id="PS00906">
    <property type="entry name" value="UROD_1"/>
    <property type="match status" value="1"/>
</dbReference>
<dbReference type="PANTHER" id="PTHR21091:SF169">
    <property type="entry name" value="UROPORPHYRINOGEN DECARBOXYLASE"/>
    <property type="match status" value="1"/>
</dbReference>
<dbReference type="InterPro" id="IPR038071">
    <property type="entry name" value="UROD/MetE-like_sf"/>
</dbReference>
<feature type="binding site" evidence="7">
    <location>
        <begin position="26"/>
        <end position="30"/>
    </location>
    <ligand>
        <name>substrate</name>
    </ligand>
</feature>
<dbReference type="PROSITE" id="PS00907">
    <property type="entry name" value="UROD_2"/>
    <property type="match status" value="1"/>
</dbReference>
<feature type="domain" description="Uroporphyrinogen decarboxylase (URO-D)" evidence="10">
    <location>
        <begin position="21"/>
        <end position="30"/>
    </location>
</feature>
<evidence type="ECO:0000256" key="3">
    <source>
        <dbReference type="ARBA" id="ARBA00012288"/>
    </source>
</evidence>
<evidence type="ECO:0000313" key="13">
    <source>
        <dbReference type="Proteomes" id="UP001162734"/>
    </source>
</evidence>
<evidence type="ECO:0000259" key="10">
    <source>
        <dbReference type="PROSITE" id="PS00906"/>
    </source>
</evidence>
<dbReference type="Pfam" id="PF01208">
    <property type="entry name" value="URO-D"/>
    <property type="match status" value="1"/>
</dbReference>
<dbReference type="InterPro" id="IPR006361">
    <property type="entry name" value="Uroporphyrinogen_deCO2ase_HemE"/>
</dbReference>
<evidence type="ECO:0000256" key="5">
    <source>
        <dbReference type="ARBA" id="ARBA00023239"/>
    </source>
</evidence>
<feature type="binding site" evidence="7">
    <location>
        <position position="212"/>
    </location>
    <ligand>
        <name>substrate</name>
    </ligand>
</feature>
<keyword evidence="4 7" id="KW-0210">Decarboxylase</keyword>
<dbReference type="SUPFAM" id="SSF51726">
    <property type="entry name" value="UROD/MetE-like"/>
    <property type="match status" value="1"/>
</dbReference>
<evidence type="ECO:0000256" key="4">
    <source>
        <dbReference type="ARBA" id="ARBA00022793"/>
    </source>
</evidence>
<evidence type="ECO:0000256" key="9">
    <source>
        <dbReference type="RuleBase" id="RU004169"/>
    </source>
</evidence>
<dbReference type="Gene3D" id="3.20.20.210">
    <property type="match status" value="1"/>
</dbReference>
<gene>
    <name evidence="7 12" type="primary">hemE</name>
    <name evidence="12" type="ORF">AMPC_14460</name>
</gene>
<evidence type="ECO:0000256" key="8">
    <source>
        <dbReference type="RuleBase" id="RU000554"/>
    </source>
</evidence>
<comment type="subcellular location">
    <subcellularLocation>
        <location evidence="7">Cytoplasm</location>
    </subcellularLocation>
</comment>
<evidence type="ECO:0000259" key="11">
    <source>
        <dbReference type="PROSITE" id="PS00907"/>
    </source>
</evidence>
<keyword evidence="6 7" id="KW-0627">Porphyrin biosynthesis</keyword>
<comment type="function">
    <text evidence="7">Catalyzes the decarboxylation of four acetate groups of uroporphyrinogen-III to yield coproporphyrinogen-III.</text>
</comment>
<keyword evidence="7" id="KW-0963">Cytoplasm</keyword>